<keyword evidence="3" id="KW-1185">Reference proteome</keyword>
<dbReference type="Pfam" id="PF06979">
    <property type="entry name" value="TMEM70"/>
    <property type="match status" value="1"/>
</dbReference>
<dbReference type="RefSeq" id="XP_014248428.1">
    <property type="nucleotide sequence ID" value="XM_014392942.2"/>
</dbReference>
<dbReference type="PANTHER" id="PTHR14549">
    <property type="entry name" value="TRANSMEMBRANE PROTEIN 223"/>
    <property type="match status" value="1"/>
</dbReference>
<dbReference type="InterPro" id="IPR045325">
    <property type="entry name" value="TMEM70/TMEM186/TMEM223"/>
</dbReference>
<dbReference type="AlphaFoldDB" id="A0A8I6RR69"/>
<evidence type="ECO:0008006" key="4">
    <source>
        <dbReference type="Google" id="ProtNLM"/>
    </source>
</evidence>
<dbReference type="EnsemblMetazoa" id="XM_014392942.2">
    <property type="protein sequence ID" value="XP_014248428.1"/>
    <property type="gene ID" value="LOC106666054"/>
</dbReference>
<dbReference type="GeneID" id="106666054"/>
<dbReference type="KEGG" id="clec:106666054"/>
<evidence type="ECO:0000313" key="2">
    <source>
        <dbReference type="EnsemblMetazoa" id="XP_014248428.1"/>
    </source>
</evidence>
<accession>A0A8I6RR69</accession>
<proteinExistence type="predicted"/>
<dbReference type="OMA" id="KQVSCMA"/>
<dbReference type="Proteomes" id="UP000494040">
    <property type="component" value="Unassembled WGS sequence"/>
</dbReference>
<dbReference type="InterPro" id="IPR026100">
    <property type="entry name" value="Tmem223"/>
</dbReference>
<dbReference type="GO" id="GO:0005739">
    <property type="term" value="C:mitochondrion"/>
    <property type="evidence" value="ECO:0007669"/>
    <property type="project" value="TreeGrafter"/>
</dbReference>
<evidence type="ECO:0000313" key="3">
    <source>
        <dbReference type="Proteomes" id="UP000494040"/>
    </source>
</evidence>
<dbReference type="GO" id="GO:0007399">
    <property type="term" value="P:nervous system development"/>
    <property type="evidence" value="ECO:0007669"/>
    <property type="project" value="TreeGrafter"/>
</dbReference>
<reference evidence="2" key="1">
    <citation type="submission" date="2022-01" db="UniProtKB">
        <authorList>
            <consortium name="EnsemblMetazoa"/>
        </authorList>
    </citation>
    <scope>IDENTIFICATION</scope>
</reference>
<keyword evidence="1" id="KW-1133">Transmembrane helix</keyword>
<sequence length="204" mass="23533">MNIAGMYRVLQRLSSRVVRPLSTDVLEVNTNPAKDVILFKYENPTYFRFMNLFALSQLGFWSYMANIAYHDLKDVPASQNKEDPWWKKVNLGHPKVKRGLAGFSVFFGCVMFGSACTFTLRSVRYLILRKGGKIISLVTYTPFGPNRIMDVPLRYVSAITSRTNARVHLPIKVHGKYLYYMLDMKGEFRNKALFDATAGMYRKF</sequence>
<feature type="transmembrane region" description="Helical" evidence="1">
    <location>
        <begin position="100"/>
        <end position="120"/>
    </location>
</feature>
<organism evidence="2 3">
    <name type="scientific">Cimex lectularius</name>
    <name type="common">Bed bug</name>
    <name type="synonym">Acanthia lectularia</name>
    <dbReference type="NCBI Taxonomy" id="79782"/>
    <lineage>
        <taxon>Eukaryota</taxon>
        <taxon>Metazoa</taxon>
        <taxon>Ecdysozoa</taxon>
        <taxon>Arthropoda</taxon>
        <taxon>Hexapoda</taxon>
        <taxon>Insecta</taxon>
        <taxon>Pterygota</taxon>
        <taxon>Neoptera</taxon>
        <taxon>Paraneoptera</taxon>
        <taxon>Hemiptera</taxon>
        <taxon>Heteroptera</taxon>
        <taxon>Panheteroptera</taxon>
        <taxon>Cimicomorpha</taxon>
        <taxon>Cimicidae</taxon>
        <taxon>Cimex</taxon>
    </lineage>
</organism>
<keyword evidence="1" id="KW-0472">Membrane</keyword>
<keyword evidence="1" id="KW-0812">Transmembrane</keyword>
<evidence type="ECO:0000256" key="1">
    <source>
        <dbReference type="SAM" id="Phobius"/>
    </source>
</evidence>
<protein>
    <recommendedName>
        <fullName evidence="4">Transmembrane protein 223</fullName>
    </recommendedName>
</protein>
<dbReference type="OrthoDB" id="5950063at2759"/>
<dbReference type="PANTHER" id="PTHR14549:SF2">
    <property type="entry name" value="TRANSMEMBRANE PROTEIN 223"/>
    <property type="match status" value="1"/>
</dbReference>
<feature type="transmembrane region" description="Helical" evidence="1">
    <location>
        <begin position="49"/>
        <end position="69"/>
    </location>
</feature>
<name>A0A8I6RR69_CIMLE</name>